<proteinExistence type="predicted"/>
<evidence type="ECO:0000313" key="1">
    <source>
        <dbReference type="EMBL" id="AWG27309.1"/>
    </source>
</evidence>
<protein>
    <submittedName>
        <fullName evidence="1">Uncharacterized protein</fullName>
    </submittedName>
</protein>
<name>A0A2S1LU85_9FLAO</name>
<evidence type="ECO:0000313" key="2">
    <source>
        <dbReference type="Proteomes" id="UP000244677"/>
    </source>
</evidence>
<accession>A0A2S1LU85</accession>
<gene>
    <name evidence="1" type="ORF">FK004_09955</name>
</gene>
<sequence>MDIRRRTGSRTLFLDKMTEKINARMNQRDE</sequence>
<dbReference type="KEGG" id="fki:FK004_09955"/>
<organism evidence="1 2">
    <name type="scientific">Flavobacterium kingsejongi</name>
    <dbReference type="NCBI Taxonomy" id="1678728"/>
    <lineage>
        <taxon>Bacteria</taxon>
        <taxon>Pseudomonadati</taxon>
        <taxon>Bacteroidota</taxon>
        <taxon>Flavobacteriia</taxon>
        <taxon>Flavobacteriales</taxon>
        <taxon>Flavobacteriaceae</taxon>
        <taxon>Flavobacterium</taxon>
    </lineage>
</organism>
<dbReference type="Proteomes" id="UP000244677">
    <property type="component" value="Chromosome"/>
</dbReference>
<dbReference type="EMBL" id="CP020919">
    <property type="protein sequence ID" value="AWG27309.1"/>
    <property type="molecule type" value="Genomic_DNA"/>
</dbReference>
<dbReference type="AlphaFoldDB" id="A0A2S1LU85"/>
<reference evidence="1 2" key="1">
    <citation type="submission" date="2017-04" db="EMBL/GenBank/DDBJ databases">
        <title>Complete genome sequence of Flavobacterium kingsejong AJ004.</title>
        <authorList>
            <person name="Lee P.C."/>
        </authorList>
    </citation>
    <scope>NUCLEOTIDE SEQUENCE [LARGE SCALE GENOMIC DNA]</scope>
    <source>
        <strain evidence="1 2">AJ004</strain>
    </source>
</reference>
<keyword evidence="2" id="KW-1185">Reference proteome</keyword>